<sequence>MSVRVIYEDVAVGAAAAASVASTAAKPFSDLPELPYGTESVIVATNELNQWVLDGSRPILTTERAAFWSAEPSKADCTFDANPTLTITLDGTFASSGIYLYFDGGIGDYCSALTMTWYNGETTVASQDFMPDGQKYFCAKPVTGYNKLVIELKKTSLPYRYAKLRQIFFGIVREFEREDLRSVNVTEGVSVISDNVEINTLDFTLDNSDNIDFIFQEKQPVSAYDGAKLIGVFYIKSSSRSSDRLYDISCQDALGILDDEPFSASIYNEKNAKELIGSILGSHFALDFDAALEDETVTGYIPDCTKREALQQIVFALRATIDTSASRGVRVRRLTAASPATIPLDRTYTGGSVETASVVTEIRVTAHSYSTSGSGDSVEVGGTTYYHTTAVTSKKNPNATTQTKPNVIEVRDATLVNSENVAAIAQHIYDYYMRRQTHSVRIVMDKEAPGNYVRTTTPWGTKITGTITSMDIRLSGIAAADCEIVGT</sequence>
<proteinExistence type="predicted"/>
<protein>
    <submittedName>
        <fullName evidence="1">Uncharacterized protein</fullName>
    </submittedName>
</protein>
<organism evidence="1">
    <name type="scientific">Siphoviridae sp. ctOIB27</name>
    <dbReference type="NCBI Taxonomy" id="2826308"/>
    <lineage>
        <taxon>Viruses</taxon>
        <taxon>Duplodnaviria</taxon>
        <taxon>Heunggongvirae</taxon>
        <taxon>Uroviricota</taxon>
        <taxon>Caudoviricetes</taxon>
    </lineage>
</organism>
<dbReference type="EMBL" id="BK014734">
    <property type="protein sequence ID" value="DAD73303.1"/>
    <property type="molecule type" value="Genomic_DNA"/>
</dbReference>
<reference evidence="1" key="1">
    <citation type="journal article" date="2021" name="Proc. Natl. Acad. Sci. U.S.A.">
        <title>A Catalog of Tens of Thousands of Viruses from Human Metagenomes Reveals Hidden Associations with Chronic Diseases.</title>
        <authorList>
            <person name="Tisza M.J."/>
            <person name="Buck C.B."/>
        </authorList>
    </citation>
    <scope>NUCLEOTIDE SEQUENCE</scope>
    <source>
        <strain evidence="1">CtOIB27</strain>
    </source>
</reference>
<accession>A0A8S5LU06</accession>
<evidence type="ECO:0000313" key="1">
    <source>
        <dbReference type="EMBL" id="DAD73303.1"/>
    </source>
</evidence>
<name>A0A8S5LU06_9CAUD</name>